<dbReference type="EnsemblPlants" id="AET4Gv20211100.1">
    <property type="protein sequence ID" value="AET4Gv20211100.1"/>
    <property type="gene ID" value="AET4Gv20211100"/>
</dbReference>
<keyword evidence="8" id="KW-1185">Reference proteome</keyword>
<dbReference type="InterPro" id="IPR008521">
    <property type="entry name" value="Mg_trans_NIPA"/>
</dbReference>
<keyword evidence="4 6" id="KW-0472">Membrane</keyword>
<accession>A0A453HJW5</accession>
<reference evidence="7" key="3">
    <citation type="journal article" date="2017" name="Nature">
        <title>Genome sequence of the progenitor of the wheat D genome Aegilops tauschii.</title>
        <authorList>
            <person name="Luo M.C."/>
            <person name="Gu Y.Q."/>
            <person name="Puiu D."/>
            <person name="Wang H."/>
            <person name="Twardziok S.O."/>
            <person name="Deal K.R."/>
            <person name="Huo N."/>
            <person name="Zhu T."/>
            <person name="Wang L."/>
            <person name="Wang Y."/>
            <person name="McGuire P.E."/>
            <person name="Liu S."/>
            <person name="Long H."/>
            <person name="Ramasamy R.K."/>
            <person name="Rodriguez J.C."/>
            <person name="Van S.L."/>
            <person name="Yuan L."/>
            <person name="Wang Z."/>
            <person name="Xia Z."/>
            <person name="Xiao L."/>
            <person name="Anderson O.D."/>
            <person name="Ouyang S."/>
            <person name="Liang Y."/>
            <person name="Zimin A.V."/>
            <person name="Pertea G."/>
            <person name="Qi P."/>
            <person name="Bennetzen J.L."/>
            <person name="Dai X."/>
            <person name="Dawson M.W."/>
            <person name="Muller H.G."/>
            <person name="Kugler K."/>
            <person name="Rivarola-Duarte L."/>
            <person name="Spannagl M."/>
            <person name="Mayer K.F.X."/>
            <person name="Lu F.H."/>
            <person name="Bevan M.W."/>
            <person name="Leroy P."/>
            <person name="Li P."/>
            <person name="You F.M."/>
            <person name="Sun Q."/>
            <person name="Liu Z."/>
            <person name="Lyons E."/>
            <person name="Wicker T."/>
            <person name="Salzberg S.L."/>
            <person name="Devos K.M."/>
            <person name="Dvorak J."/>
        </authorList>
    </citation>
    <scope>NUCLEOTIDE SEQUENCE [LARGE SCALE GENOMIC DNA]</scope>
    <source>
        <strain evidence="7">cv. AL8/78</strain>
    </source>
</reference>
<dbReference type="Pfam" id="PF05653">
    <property type="entry name" value="Mg_trans_NIPA"/>
    <property type="match status" value="1"/>
</dbReference>
<comment type="subcellular location">
    <subcellularLocation>
        <location evidence="1">Membrane</location>
        <topology evidence="1">Multi-pass membrane protein</topology>
    </subcellularLocation>
</comment>
<organism evidence="7 8">
    <name type="scientific">Aegilops tauschii subsp. strangulata</name>
    <name type="common">Goatgrass</name>
    <dbReference type="NCBI Taxonomy" id="200361"/>
    <lineage>
        <taxon>Eukaryota</taxon>
        <taxon>Viridiplantae</taxon>
        <taxon>Streptophyta</taxon>
        <taxon>Embryophyta</taxon>
        <taxon>Tracheophyta</taxon>
        <taxon>Spermatophyta</taxon>
        <taxon>Magnoliopsida</taxon>
        <taxon>Liliopsida</taxon>
        <taxon>Poales</taxon>
        <taxon>Poaceae</taxon>
        <taxon>BOP clade</taxon>
        <taxon>Pooideae</taxon>
        <taxon>Triticodae</taxon>
        <taxon>Triticeae</taxon>
        <taxon>Triticinae</taxon>
        <taxon>Aegilops</taxon>
    </lineage>
</organism>
<feature type="transmembrane region" description="Helical" evidence="6">
    <location>
        <begin position="29"/>
        <end position="46"/>
    </location>
</feature>
<dbReference type="GO" id="GO:0015095">
    <property type="term" value="F:magnesium ion transmembrane transporter activity"/>
    <property type="evidence" value="ECO:0007669"/>
    <property type="project" value="InterPro"/>
</dbReference>
<reference evidence="8" key="1">
    <citation type="journal article" date="2014" name="Science">
        <title>Ancient hybridizations among the ancestral genomes of bread wheat.</title>
        <authorList>
            <consortium name="International Wheat Genome Sequencing Consortium,"/>
            <person name="Marcussen T."/>
            <person name="Sandve S.R."/>
            <person name="Heier L."/>
            <person name="Spannagl M."/>
            <person name="Pfeifer M."/>
            <person name="Jakobsen K.S."/>
            <person name="Wulff B.B."/>
            <person name="Steuernagel B."/>
            <person name="Mayer K.F."/>
            <person name="Olsen O.A."/>
        </authorList>
    </citation>
    <scope>NUCLEOTIDE SEQUENCE [LARGE SCALE GENOMIC DNA]</scope>
    <source>
        <strain evidence="8">cv. AL8/78</strain>
    </source>
</reference>
<evidence type="ECO:0000256" key="2">
    <source>
        <dbReference type="ARBA" id="ARBA00022692"/>
    </source>
</evidence>
<feature type="region of interest" description="Disordered" evidence="5">
    <location>
        <begin position="1"/>
        <end position="21"/>
    </location>
</feature>
<evidence type="ECO:0000313" key="8">
    <source>
        <dbReference type="Proteomes" id="UP000015105"/>
    </source>
</evidence>
<feature type="compositionally biased region" description="Basic and acidic residues" evidence="5">
    <location>
        <begin position="1"/>
        <end position="10"/>
    </location>
</feature>
<evidence type="ECO:0000256" key="6">
    <source>
        <dbReference type="SAM" id="Phobius"/>
    </source>
</evidence>
<protein>
    <submittedName>
        <fullName evidence="7">Uncharacterized protein</fullName>
    </submittedName>
</protein>
<dbReference type="GO" id="GO:0016020">
    <property type="term" value="C:membrane"/>
    <property type="evidence" value="ECO:0007669"/>
    <property type="project" value="UniProtKB-SubCell"/>
</dbReference>
<reference evidence="7" key="5">
    <citation type="journal article" date="2021" name="G3 (Bethesda)">
        <title>Aegilops tauschii genome assembly Aet v5.0 features greater sequence contiguity and improved annotation.</title>
        <authorList>
            <person name="Wang L."/>
            <person name="Zhu T."/>
            <person name="Rodriguez J.C."/>
            <person name="Deal K.R."/>
            <person name="Dubcovsky J."/>
            <person name="McGuire P.E."/>
            <person name="Lux T."/>
            <person name="Spannagl M."/>
            <person name="Mayer K.F.X."/>
            <person name="Baldrich P."/>
            <person name="Meyers B.C."/>
            <person name="Huo N."/>
            <person name="Gu Y.Q."/>
            <person name="Zhou H."/>
            <person name="Devos K.M."/>
            <person name="Bennetzen J.L."/>
            <person name="Unver T."/>
            <person name="Budak H."/>
            <person name="Gulick P.J."/>
            <person name="Galiba G."/>
            <person name="Kalapos B."/>
            <person name="Nelson D.R."/>
            <person name="Li P."/>
            <person name="You F.M."/>
            <person name="Luo M.C."/>
            <person name="Dvorak J."/>
        </authorList>
    </citation>
    <scope>NUCLEOTIDE SEQUENCE [LARGE SCALE GENOMIC DNA]</scope>
    <source>
        <strain evidence="7">cv. AL8/78</strain>
    </source>
</reference>
<dbReference type="Proteomes" id="UP000015105">
    <property type="component" value="Chromosome 4D"/>
</dbReference>
<keyword evidence="3 6" id="KW-1133">Transmembrane helix</keyword>
<reference evidence="8" key="2">
    <citation type="journal article" date="2017" name="Nat. Plants">
        <title>The Aegilops tauschii genome reveals multiple impacts of transposons.</title>
        <authorList>
            <person name="Zhao G."/>
            <person name="Zou C."/>
            <person name="Li K."/>
            <person name="Wang K."/>
            <person name="Li T."/>
            <person name="Gao L."/>
            <person name="Zhang X."/>
            <person name="Wang H."/>
            <person name="Yang Z."/>
            <person name="Liu X."/>
            <person name="Jiang W."/>
            <person name="Mao L."/>
            <person name="Kong X."/>
            <person name="Jiao Y."/>
            <person name="Jia J."/>
        </authorList>
    </citation>
    <scope>NUCLEOTIDE SEQUENCE [LARGE SCALE GENOMIC DNA]</scope>
    <source>
        <strain evidence="8">cv. AL8/78</strain>
    </source>
</reference>
<evidence type="ECO:0000256" key="3">
    <source>
        <dbReference type="ARBA" id="ARBA00022989"/>
    </source>
</evidence>
<dbReference type="GO" id="GO:0005769">
    <property type="term" value="C:early endosome"/>
    <property type="evidence" value="ECO:0007669"/>
    <property type="project" value="UniProtKB-SubCell"/>
</dbReference>
<evidence type="ECO:0000256" key="4">
    <source>
        <dbReference type="ARBA" id="ARBA00023136"/>
    </source>
</evidence>
<evidence type="ECO:0000313" key="7">
    <source>
        <dbReference type="EnsemblPlants" id="AET4Gv20211100.1"/>
    </source>
</evidence>
<name>A0A453HJW5_AEGTS</name>
<reference evidence="7" key="4">
    <citation type="submission" date="2019-03" db="UniProtKB">
        <authorList>
            <consortium name="EnsemblPlants"/>
        </authorList>
    </citation>
    <scope>IDENTIFICATION</scope>
</reference>
<evidence type="ECO:0000256" key="1">
    <source>
        <dbReference type="ARBA" id="ARBA00004141"/>
    </source>
</evidence>
<sequence>ARVVGAREEMAAPSSSAGFGGMSSDNAKGLALAVSSSAFIGASFIVKKMGLRRAADSGVRAGELRHSVAEAPLLPCLLPLASGSRRCGLVGRRGGRLGRPIWSGG</sequence>
<dbReference type="Gramene" id="AET4Gv20211100.1">
    <property type="protein sequence ID" value="AET4Gv20211100.1"/>
    <property type="gene ID" value="AET4Gv20211100"/>
</dbReference>
<keyword evidence="2 6" id="KW-0812">Transmembrane</keyword>
<proteinExistence type="predicted"/>
<dbReference type="AlphaFoldDB" id="A0A453HJW5"/>
<evidence type="ECO:0000256" key="5">
    <source>
        <dbReference type="SAM" id="MobiDB-lite"/>
    </source>
</evidence>